<evidence type="ECO:0000313" key="2">
    <source>
        <dbReference type="EMBL" id="OCF57638.1"/>
    </source>
</evidence>
<evidence type="ECO:0000313" key="3">
    <source>
        <dbReference type="Proteomes" id="UP000092583"/>
    </source>
</evidence>
<reference evidence="2 3" key="1">
    <citation type="submission" date="2013-07" db="EMBL/GenBank/DDBJ databases">
        <title>The Genome Sequence of Kwoniella mangroviensis CBS10435.</title>
        <authorList>
            <consortium name="The Broad Institute Genome Sequencing Platform"/>
            <person name="Cuomo C."/>
            <person name="Litvintseva A."/>
            <person name="Chen Y."/>
            <person name="Heitman J."/>
            <person name="Sun S."/>
            <person name="Springer D."/>
            <person name="Dromer F."/>
            <person name="Young S.K."/>
            <person name="Zeng Q."/>
            <person name="Gargeya S."/>
            <person name="Fitzgerald M."/>
            <person name="Abouelleil A."/>
            <person name="Alvarado L."/>
            <person name="Berlin A.M."/>
            <person name="Chapman S.B."/>
            <person name="Dewar J."/>
            <person name="Goldberg J."/>
            <person name="Griggs A."/>
            <person name="Gujja S."/>
            <person name="Hansen M."/>
            <person name="Howarth C."/>
            <person name="Imamovic A."/>
            <person name="Larimer J."/>
            <person name="McCowan C."/>
            <person name="Murphy C."/>
            <person name="Pearson M."/>
            <person name="Priest M."/>
            <person name="Roberts A."/>
            <person name="Saif S."/>
            <person name="Shea T."/>
            <person name="Sykes S."/>
            <person name="Wortman J."/>
            <person name="Nusbaum C."/>
            <person name="Birren B."/>
        </authorList>
    </citation>
    <scope>NUCLEOTIDE SEQUENCE [LARGE SCALE GENOMIC DNA]</scope>
    <source>
        <strain evidence="2 3">CBS 10435</strain>
    </source>
</reference>
<organism evidence="2 3">
    <name type="scientific">Kwoniella mangroviensis CBS 10435</name>
    <dbReference type="NCBI Taxonomy" id="1331196"/>
    <lineage>
        <taxon>Eukaryota</taxon>
        <taxon>Fungi</taxon>
        <taxon>Dikarya</taxon>
        <taxon>Basidiomycota</taxon>
        <taxon>Agaricomycotina</taxon>
        <taxon>Tremellomycetes</taxon>
        <taxon>Tremellales</taxon>
        <taxon>Cryptococcaceae</taxon>
        <taxon>Kwoniella</taxon>
    </lineage>
</organism>
<proteinExistence type="predicted"/>
<accession>A0A1B9IQ12</accession>
<dbReference type="Proteomes" id="UP000092583">
    <property type="component" value="Unassembled WGS sequence"/>
</dbReference>
<dbReference type="AlphaFoldDB" id="A0A1B9IQ12"/>
<keyword evidence="3" id="KW-1185">Reference proteome</keyword>
<dbReference type="PROSITE" id="PS50181">
    <property type="entry name" value="FBOX"/>
    <property type="match status" value="1"/>
</dbReference>
<dbReference type="OrthoDB" id="2564867at2759"/>
<reference evidence="3" key="2">
    <citation type="submission" date="2013-12" db="EMBL/GenBank/DDBJ databases">
        <title>Evolution of pathogenesis and genome organization in the Tremellales.</title>
        <authorList>
            <person name="Cuomo C."/>
            <person name="Litvintseva A."/>
            <person name="Heitman J."/>
            <person name="Chen Y."/>
            <person name="Sun S."/>
            <person name="Springer D."/>
            <person name="Dromer F."/>
            <person name="Young S."/>
            <person name="Zeng Q."/>
            <person name="Chapman S."/>
            <person name="Gujja S."/>
            <person name="Saif S."/>
            <person name="Birren B."/>
        </authorList>
    </citation>
    <scope>NUCLEOTIDE SEQUENCE [LARGE SCALE GENOMIC DNA]</scope>
    <source>
        <strain evidence="3">CBS 10435</strain>
    </source>
</reference>
<dbReference type="SUPFAM" id="SSF52047">
    <property type="entry name" value="RNI-like"/>
    <property type="match status" value="1"/>
</dbReference>
<sequence>MSIHLTDLPTHVLLAIASHLDRLSLVNLALSCGSLQPIAEELIWSHSVLSVHPSIGRSIIKDRISRIRDAHTWQSDYHLYMAGSSYGALMQDLTDHLLAHPFWIKSVRRISVDIDKLICEPFRYLLQLTSPTLKSLELFSSEFAFGPSRSQSLLTIEQVFRSLNTQLKSLRHLQITLEENWQNTLESALRSAPYLRSLRISPASAHAGGWGRKTLFEEPDGRIWPAMGYMRSIEVDEMCAQMEDMITSLVRSSEGIKHIALKDPGRCWKPSPNDTLIGLLASQKKLEYLSMNIDAFTALKRVNSLPSLTFLSITDKDLKYTLPLLQPDTIPKSDTMTTLYLNGYSTLAQGTTSFAWYEEYQGLPAPIRPIPSSILARIRQSKNLRLILFPTDHVDELSHVGGEYRSDQEALKTIGRGVLIRTYTTTDPYGEVDTFTHCRSYSARHTHVSNAQVYHAEDVWGEYTDFNGKYVNASVLGEVYKVSGEEGMWTEGGRDLQMPEQSCTATKSDYFSCSFDDTSNEEELKQDLFDDLARTHSGAWALKSQALLFHLNYLLERYEWRKSYFKRLTLDLRHEIPRGLVDFLKSLPSLEKLSLNFPEYPSSLLDDHRLPGFINCLTLFQSLEKTPLDRLKDVEVYLVYDWNDTILSIIRSAPNMRNLRIDGQTLHTKQFKLFNQDIQSIQRELNLKSLKVEEMHPFFVPTLRSIINSSPYLEKVSLKHDYFRWRPNAHNALLESLAKVDSLKGLEVSSNCFDALCQLDGWKNVGDLKIGWSTVMLKERENYGMASTPYIIPPLPKLQRYHIEVSYYTISTQGYEYSTEPSLSILGILLSRLPQELAATPELRLITYGDTSRSQEGDTWNWQDDGFQGLIIYSYTNEKGDELFHCRSKSQHPSIRSVNRPRWMGNSAGWEEHAYYNGASIPIRLLAGIYGVTGMTTTGMEPGRGLSMKSEGWDLLNTWEMKQESWT</sequence>
<protein>
    <recommendedName>
        <fullName evidence="1">F-box domain-containing protein</fullName>
    </recommendedName>
</protein>
<gene>
    <name evidence="2" type="ORF">L486_05100</name>
</gene>
<dbReference type="EMBL" id="KI669463">
    <property type="protein sequence ID" value="OCF57638.1"/>
    <property type="molecule type" value="Genomic_DNA"/>
</dbReference>
<dbReference type="InterPro" id="IPR032675">
    <property type="entry name" value="LRR_dom_sf"/>
</dbReference>
<evidence type="ECO:0000259" key="1">
    <source>
        <dbReference type="PROSITE" id="PS50181"/>
    </source>
</evidence>
<name>A0A1B9IQ12_9TREE</name>
<dbReference type="Gene3D" id="3.80.10.10">
    <property type="entry name" value="Ribonuclease Inhibitor"/>
    <property type="match status" value="1"/>
</dbReference>
<feature type="domain" description="F-box" evidence="1">
    <location>
        <begin position="2"/>
        <end position="47"/>
    </location>
</feature>
<dbReference type="InterPro" id="IPR001810">
    <property type="entry name" value="F-box_dom"/>
</dbReference>